<evidence type="ECO:0000259" key="1">
    <source>
        <dbReference type="Pfam" id="PF01656"/>
    </source>
</evidence>
<evidence type="ECO:0000313" key="2">
    <source>
        <dbReference type="EMBL" id="ELA09268.1"/>
    </source>
</evidence>
<organism evidence="2 3">
    <name type="scientific">Moraxella macacae 0408225</name>
    <dbReference type="NCBI Taxonomy" id="1230338"/>
    <lineage>
        <taxon>Bacteria</taxon>
        <taxon>Pseudomonadati</taxon>
        <taxon>Pseudomonadota</taxon>
        <taxon>Gammaproteobacteria</taxon>
        <taxon>Moraxellales</taxon>
        <taxon>Moraxellaceae</taxon>
        <taxon>Moraxella</taxon>
    </lineage>
</organism>
<dbReference type="PATRIC" id="fig|1230338.3.peg.577"/>
<dbReference type="AlphaFoldDB" id="L2F9W9"/>
<dbReference type="Gene3D" id="3.40.50.300">
    <property type="entry name" value="P-loop containing nucleotide triphosphate hydrolases"/>
    <property type="match status" value="1"/>
</dbReference>
<dbReference type="Pfam" id="PF01656">
    <property type="entry name" value="CbiA"/>
    <property type="match status" value="1"/>
</dbReference>
<sequence length="76" mass="8446">MEIQNTAHFIMQSKGGAGKSVVAALLAQYLKKMNNDLILIDTDPSNKTLGKYKGLDVQKIEVLNKRKLIDQGINIF</sequence>
<dbReference type="SUPFAM" id="SSF52540">
    <property type="entry name" value="P-loop containing nucleoside triphosphate hydrolases"/>
    <property type="match status" value="1"/>
</dbReference>
<dbReference type="eggNOG" id="COG1192">
    <property type="taxonomic scope" value="Bacteria"/>
</dbReference>
<dbReference type="OrthoDB" id="6650301at2"/>
<reference evidence="2 3" key="1">
    <citation type="journal article" date="2013" name="Genome Announc.">
        <title>Genome Sequence of Moraxella macacae 0408225, a Novel Bacterial Species Isolated from a Cynomolgus Macaque with Epistaxis.</title>
        <authorList>
            <person name="Ladner J.T."/>
            <person name="Whitehouse C.A."/>
            <person name="Koroleva G.I."/>
            <person name="Palacios G.F."/>
        </authorList>
    </citation>
    <scope>NUCLEOTIDE SEQUENCE [LARGE SCALE GENOMIC DNA]</scope>
    <source>
        <strain evidence="2 3">0408225</strain>
    </source>
</reference>
<dbReference type="RefSeq" id="WP_009767088.1">
    <property type="nucleotide sequence ID" value="NZ_ANIN01000001.1"/>
</dbReference>
<feature type="domain" description="CobQ/CobB/MinD/ParA nucleotide binding" evidence="1">
    <location>
        <begin position="10"/>
        <end position="52"/>
    </location>
</feature>
<accession>L2F9W9</accession>
<gene>
    <name evidence="2" type="ORF">MOMA_02645</name>
</gene>
<dbReference type="InterPro" id="IPR027417">
    <property type="entry name" value="P-loop_NTPase"/>
</dbReference>
<dbReference type="EMBL" id="ANIN01000001">
    <property type="protein sequence ID" value="ELA09268.1"/>
    <property type="molecule type" value="Genomic_DNA"/>
</dbReference>
<keyword evidence="3" id="KW-1185">Reference proteome</keyword>
<proteinExistence type="predicted"/>
<evidence type="ECO:0000313" key="3">
    <source>
        <dbReference type="Proteomes" id="UP000023795"/>
    </source>
</evidence>
<dbReference type="InterPro" id="IPR002586">
    <property type="entry name" value="CobQ/CobB/MinD/ParA_Nub-bd_dom"/>
</dbReference>
<dbReference type="Proteomes" id="UP000023795">
    <property type="component" value="Unassembled WGS sequence"/>
</dbReference>
<comment type="caution">
    <text evidence="2">The sequence shown here is derived from an EMBL/GenBank/DDBJ whole genome shotgun (WGS) entry which is preliminary data.</text>
</comment>
<dbReference type="STRING" id="1230338.MOMA_02645"/>
<protein>
    <submittedName>
        <fullName evidence="2">TraL-like protein</fullName>
    </submittedName>
</protein>
<name>L2F9W9_9GAMM</name>